<comment type="caution">
    <text evidence="8">The sequence shown here is derived from an EMBL/GenBank/DDBJ whole genome shotgun (WGS) entry which is preliminary data.</text>
</comment>
<evidence type="ECO:0000256" key="2">
    <source>
        <dbReference type="ARBA" id="ARBA00022448"/>
    </source>
</evidence>
<feature type="transmembrane region" description="Helical" evidence="6">
    <location>
        <begin position="118"/>
        <end position="137"/>
    </location>
</feature>
<dbReference type="InterPro" id="IPR020846">
    <property type="entry name" value="MFS_dom"/>
</dbReference>
<feature type="domain" description="Major facilitator superfamily (MFS) profile" evidence="7">
    <location>
        <begin position="53"/>
        <end position="569"/>
    </location>
</feature>
<name>A0A4Z1PML6_9PEZI</name>
<gene>
    <name evidence="8" type="ORF">E6O75_ATG03368</name>
</gene>
<evidence type="ECO:0000256" key="4">
    <source>
        <dbReference type="ARBA" id="ARBA00022989"/>
    </source>
</evidence>
<dbReference type="Proteomes" id="UP000298493">
    <property type="component" value="Unassembled WGS sequence"/>
</dbReference>
<feature type="transmembrane region" description="Helical" evidence="6">
    <location>
        <begin position="52"/>
        <end position="76"/>
    </location>
</feature>
<keyword evidence="9" id="KW-1185">Reference proteome</keyword>
<evidence type="ECO:0000256" key="6">
    <source>
        <dbReference type="SAM" id="Phobius"/>
    </source>
</evidence>
<feature type="transmembrane region" description="Helical" evidence="6">
    <location>
        <begin position="283"/>
        <end position="302"/>
    </location>
</feature>
<keyword evidence="2" id="KW-0813">Transport</keyword>
<evidence type="ECO:0000256" key="1">
    <source>
        <dbReference type="ARBA" id="ARBA00004141"/>
    </source>
</evidence>
<evidence type="ECO:0000313" key="8">
    <source>
        <dbReference type="EMBL" id="TID23732.1"/>
    </source>
</evidence>
<dbReference type="InterPro" id="IPR005829">
    <property type="entry name" value="Sugar_transporter_CS"/>
</dbReference>
<feature type="transmembrane region" description="Helical" evidence="6">
    <location>
        <begin position="547"/>
        <end position="565"/>
    </location>
</feature>
<protein>
    <submittedName>
        <fullName evidence="8">Neutral ceramidase B</fullName>
    </submittedName>
</protein>
<dbReference type="EMBL" id="SNSC02000006">
    <property type="protein sequence ID" value="TID23732.1"/>
    <property type="molecule type" value="Genomic_DNA"/>
</dbReference>
<dbReference type="Pfam" id="PF06609">
    <property type="entry name" value="TRI12"/>
    <property type="match status" value="1"/>
</dbReference>
<dbReference type="GO" id="GO:0005886">
    <property type="term" value="C:plasma membrane"/>
    <property type="evidence" value="ECO:0007669"/>
    <property type="project" value="TreeGrafter"/>
</dbReference>
<dbReference type="STRING" id="86259.A0A4Z1PML6"/>
<keyword evidence="4 6" id="KW-1133">Transmembrane helix</keyword>
<dbReference type="AlphaFoldDB" id="A0A4Z1PML6"/>
<dbReference type="GO" id="GO:0022857">
    <property type="term" value="F:transmembrane transporter activity"/>
    <property type="evidence" value="ECO:0007669"/>
    <property type="project" value="InterPro"/>
</dbReference>
<keyword evidence="3 6" id="KW-0812">Transmembrane</keyword>
<dbReference type="PANTHER" id="PTHR23501">
    <property type="entry name" value="MAJOR FACILITATOR SUPERFAMILY"/>
    <property type="match status" value="1"/>
</dbReference>
<proteinExistence type="predicted"/>
<comment type="subcellular location">
    <subcellularLocation>
        <location evidence="1">Membrane</location>
        <topology evidence="1">Multi-pass membrane protein</topology>
    </subcellularLocation>
</comment>
<organism evidence="8 9">
    <name type="scientific">Venturia nashicola</name>
    <dbReference type="NCBI Taxonomy" id="86259"/>
    <lineage>
        <taxon>Eukaryota</taxon>
        <taxon>Fungi</taxon>
        <taxon>Dikarya</taxon>
        <taxon>Ascomycota</taxon>
        <taxon>Pezizomycotina</taxon>
        <taxon>Dothideomycetes</taxon>
        <taxon>Pleosporomycetidae</taxon>
        <taxon>Venturiales</taxon>
        <taxon>Venturiaceae</taxon>
        <taxon>Venturia</taxon>
    </lineage>
</organism>
<evidence type="ECO:0000256" key="3">
    <source>
        <dbReference type="ARBA" id="ARBA00022692"/>
    </source>
</evidence>
<dbReference type="InterPro" id="IPR010573">
    <property type="entry name" value="MFS_Str1/Tri12-like"/>
</dbReference>
<accession>A0A4Z1PML6</accession>
<dbReference type="InterPro" id="IPR036259">
    <property type="entry name" value="MFS_trans_sf"/>
</dbReference>
<feature type="transmembrane region" description="Helical" evidence="6">
    <location>
        <begin position="180"/>
        <end position="201"/>
    </location>
</feature>
<feature type="transmembrane region" description="Helical" evidence="6">
    <location>
        <begin position="420"/>
        <end position="441"/>
    </location>
</feature>
<evidence type="ECO:0000313" key="9">
    <source>
        <dbReference type="Proteomes" id="UP000298493"/>
    </source>
</evidence>
<sequence length="592" mass="63396">MAQPEQTTAEINSAIHEKSQLPYGDINSQSTGIEALPSIDDEGESRMNKEKWLALFALGAAYMTAVQQGACIGMIVKSIDIALGPTTYYNWLLSASHITSTISLPLAGGLSDIFGRRWFMISGGLIHTTSAIVALAAQDIPTMIASALIAGLGSGALMLSLAAVAELVPNNKRGVVQACLDLVGLPWIVFGALTGGAMVVYHGKYGFRINFIIGIILNVLSTVTLYFFYHPPSTGKRLEGRTKWQALKALDWTGLLLLNVGVVLFLVSLSLGGATFPWRHAGVIAPLTISIVFFIAFAIWEAKLAKDPFFEHSLFKGQGRKFSLFLVISFFLGGVSAAVGFWAQAVRGLWNGDPIKVGILCIPGGMGAAIGGFAAGILIGKSKLFSTKNCLIYATGIKIISDFMISRLEPYGTYSEPWGLGFGFMSMLGSGFASVSLLVSVQLSCMDKDLGLATLLLSTAASIGSATLITVYSTIINHDLKKYAGLKVFKAVAPLGYYEPKKIKPLIYMLINENIQGAAALPGITPQILKAARDALKYVWAGAFRKVYMTAGACVATAFIVALVSKDVSHMMTNHVSVRLQNERHADEKEQT</sequence>
<dbReference type="Gene3D" id="1.20.1250.20">
    <property type="entry name" value="MFS general substrate transporter like domains"/>
    <property type="match status" value="1"/>
</dbReference>
<evidence type="ECO:0000256" key="5">
    <source>
        <dbReference type="ARBA" id="ARBA00023136"/>
    </source>
</evidence>
<feature type="transmembrane region" description="Helical" evidence="6">
    <location>
        <begin position="207"/>
        <end position="229"/>
    </location>
</feature>
<reference evidence="8 9" key="1">
    <citation type="submission" date="2019-04" db="EMBL/GenBank/DDBJ databases">
        <title>High contiguity whole genome sequence and gene annotation resource for two Venturia nashicola isolates.</title>
        <authorList>
            <person name="Prokchorchik M."/>
            <person name="Won K."/>
            <person name="Lee Y."/>
            <person name="Choi E.D."/>
            <person name="Segonzac C."/>
            <person name="Sohn K.H."/>
        </authorList>
    </citation>
    <scope>NUCLEOTIDE SEQUENCE [LARGE SCALE GENOMIC DNA]</scope>
    <source>
        <strain evidence="8 9">PRI2</strain>
    </source>
</reference>
<evidence type="ECO:0000259" key="7">
    <source>
        <dbReference type="PROSITE" id="PS50850"/>
    </source>
</evidence>
<keyword evidence="5 6" id="KW-0472">Membrane</keyword>
<feature type="transmembrane region" description="Helical" evidence="6">
    <location>
        <begin position="249"/>
        <end position="271"/>
    </location>
</feature>
<feature type="transmembrane region" description="Helical" evidence="6">
    <location>
        <begin position="355"/>
        <end position="378"/>
    </location>
</feature>
<feature type="transmembrane region" description="Helical" evidence="6">
    <location>
        <begin position="143"/>
        <end position="168"/>
    </location>
</feature>
<dbReference type="PROSITE" id="PS00216">
    <property type="entry name" value="SUGAR_TRANSPORT_1"/>
    <property type="match status" value="1"/>
</dbReference>
<dbReference type="PANTHER" id="PTHR23501:SF195">
    <property type="entry name" value="PEP5"/>
    <property type="match status" value="1"/>
</dbReference>
<feature type="transmembrane region" description="Helical" evidence="6">
    <location>
        <begin position="322"/>
        <end position="343"/>
    </location>
</feature>
<dbReference type="SUPFAM" id="SSF103473">
    <property type="entry name" value="MFS general substrate transporter"/>
    <property type="match status" value="1"/>
</dbReference>
<dbReference type="PROSITE" id="PS50850">
    <property type="entry name" value="MFS"/>
    <property type="match status" value="1"/>
</dbReference>
<feature type="transmembrane region" description="Helical" evidence="6">
    <location>
        <begin position="453"/>
        <end position="475"/>
    </location>
</feature>